<evidence type="ECO:0000313" key="2">
    <source>
        <dbReference type="EMBL" id="GBP76847.1"/>
    </source>
</evidence>
<proteinExistence type="predicted"/>
<protein>
    <submittedName>
        <fullName evidence="2">Uncharacterized protein</fullName>
    </submittedName>
</protein>
<feature type="region of interest" description="Disordered" evidence="1">
    <location>
        <begin position="80"/>
        <end position="124"/>
    </location>
</feature>
<name>A0A4C1YR02_EUMVA</name>
<evidence type="ECO:0000313" key="3">
    <source>
        <dbReference type="Proteomes" id="UP000299102"/>
    </source>
</evidence>
<accession>A0A4C1YR02</accession>
<dbReference type="Proteomes" id="UP000299102">
    <property type="component" value="Unassembled WGS sequence"/>
</dbReference>
<dbReference type="AlphaFoldDB" id="A0A4C1YR02"/>
<gene>
    <name evidence="2" type="ORF">EVAR_87234_1</name>
</gene>
<organism evidence="2 3">
    <name type="scientific">Eumeta variegata</name>
    <name type="common">Bagworm moth</name>
    <name type="synonym">Eumeta japonica</name>
    <dbReference type="NCBI Taxonomy" id="151549"/>
    <lineage>
        <taxon>Eukaryota</taxon>
        <taxon>Metazoa</taxon>
        <taxon>Ecdysozoa</taxon>
        <taxon>Arthropoda</taxon>
        <taxon>Hexapoda</taxon>
        <taxon>Insecta</taxon>
        <taxon>Pterygota</taxon>
        <taxon>Neoptera</taxon>
        <taxon>Endopterygota</taxon>
        <taxon>Lepidoptera</taxon>
        <taxon>Glossata</taxon>
        <taxon>Ditrysia</taxon>
        <taxon>Tineoidea</taxon>
        <taxon>Psychidae</taxon>
        <taxon>Oiketicinae</taxon>
        <taxon>Eumeta</taxon>
    </lineage>
</organism>
<comment type="caution">
    <text evidence="2">The sequence shown here is derived from an EMBL/GenBank/DDBJ whole genome shotgun (WGS) entry which is preliminary data.</text>
</comment>
<reference evidence="2 3" key="1">
    <citation type="journal article" date="2019" name="Commun. Biol.">
        <title>The bagworm genome reveals a unique fibroin gene that provides high tensile strength.</title>
        <authorList>
            <person name="Kono N."/>
            <person name="Nakamura H."/>
            <person name="Ohtoshi R."/>
            <person name="Tomita M."/>
            <person name="Numata K."/>
            <person name="Arakawa K."/>
        </authorList>
    </citation>
    <scope>NUCLEOTIDE SEQUENCE [LARGE SCALE GENOMIC DNA]</scope>
</reference>
<feature type="compositionally biased region" description="Pro residues" evidence="1">
    <location>
        <begin position="86"/>
        <end position="95"/>
    </location>
</feature>
<keyword evidence="3" id="KW-1185">Reference proteome</keyword>
<evidence type="ECO:0000256" key="1">
    <source>
        <dbReference type="SAM" id="MobiDB-lite"/>
    </source>
</evidence>
<sequence length="124" mass="13643">MGPTENVLIVSCGSCEARRDLWTRTDEGSVPQADVTVFSLYRIVVSTNFADVYCASRAALKLQSRTVSLMSDNHEVRPGRRIARVPWPPRAAPPPRAREHLSTGPSDPEHPLSAMDISRDDGIC</sequence>
<dbReference type="EMBL" id="BGZK01001307">
    <property type="protein sequence ID" value="GBP76847.1"/>
    <property type="molecule type" value="Genomic_DNA"/>
</dbReference>